<accession>A0A0A8L6M1</accession>
<dbReference type="AlphaFoldDB" id="A0A0A8L6M1"/>
<dbReference type="Pfam" id="PF00106">
    <property type="entry name" value="adh_short"/>
    <property type="match status" value="1"/>
</dbReference>
<dbReference type="PANTHER" id="PTHR43008">
    <property type="entry name" value="BENZIL REDUCTASE"/>
    <property type="match status" value="1"/>
</dbReference>
<dbReference type="GO" id="GO:0016616">
    <property type="term" value="F:oxidoreductase activity, acting on the CH-OH group of donors, NAD or NADP as acceptor"/>
    <property type="evidence" value="ECO:0007669"/>
    <property type="project" value="UniProtKB-ARBA"/>
</dbReference>
<gene>
    <name evidence="3" type="ORF">KLDO_g2815.t1</name>
</gene>
<dbReference type="GO" id="GO:0050664">
    <property type="term" value="F:oxidoreductase activity, acting on NAD(P)H, oxygen as acceptor"/>
    <property type="evidence" value="ECO:0007669"/>
    <property type="project" value="TreeGrafter"/>
</dbReference>
<dbReference type="InterPro" id="IPR002347">
    <property type="entry name" value="SDR_fam"/>
</dbReference>
<comment type="caution">
    <text evidence="3">The sequence shown here is derived from an EMBL/GenBank/DDBJ whole genome shotgun (WGS) entry which is preliminary data.</text>
</comment>
<protein>
    <submittedName>
        <fullName evidence="3">WGS project CCBQ000000000 data, contig 00017</fullName>
    </submittedName>
</protein>
<keyword evidence="2" id="KW-0560">Oxidoreductase</keyword>
<organism evidence="3 4">
    <name type="scientific">Kluyveromyces dobzhanskii CBS 2104</name>
    <dbReference type="NCBI Taxonomy" id="1427455"/>
    <lineage>
        <taxon>Eukaryota</taxon>
        <taxon>Fungi</taxon>
        <taxon>Dikarya</taxon>
        <taxon>Ascomycota</taxon>
        <taxon>Saccharomycotina</taxon>
        <taxon>Saccharomycetes</taxon>
        <taxon>Saccharomycetales</taxon>
        <taxon>Saccharomycetaceae</taxon>
        <taxon>Kluyveromyces</taxon>
    </lineage>
</organism>
<dbReference type="Proteomes" id="UP000031516">
    <property type="component" value="Unassembled WGS sequence"/>
</dbReference>
<dbReference type="Gene3D" id="3.40.50.720">
    <property type="entry name" value="NAD(P)-binding Rossmann-like Domain"/>
    <property type="match status" value="1"/>
</dbReference>
<dbReference type="PANTHER" id="PTHR43008:SF8">
    <property type="entry name" value="BENZIL REDUCTASE ((S)-BENZOIN FORMING) IRC24"/>
    <property type="match status" value="1"/>
</dbReference>
<dbReference type="EMBL" id="CCBQ010000038">
    <property type="protein sequence ID" value="CDO94553.1"/>
    <property type="molecule type" value="Genomic_DNA"/>
</dbReference>
<evidence type="ECO:0000313" key="4">
    <source>
        <dbReference type="Proteomes" id="UP000031516"/>
    </source>
</evidence>
<reference evidence="3 4" key="1">
    <citation type="submission" date="2014-03" db="EMBL/GenBank/DDBJ databases">
        <title>The genome of Kluyveromyces dobzhanskii.</title>
        <authorList>
            <person name="Nystedt B."/>
            <person name="Astrom S."/>
        </authorList>
    </citation>
    <scope>NUCLEOTIDE SEQUENCE [LARGE SCALE GENOMIC DNA]</scope>
    <source>
        <strain evidence="3 4">CBS 2104</strain>
    </source>
</reference>
<name>A0A0A8L6M1_9SACH</name>
<evidence type="ECO:0000256" key="1">
    <source>
        <dbReference type="ARBA" id="ARBA00006484"/>
    </source>
</evidence>
<evidence type="ECO:0000256" key="2">
    <source>
        <dbReference type="ARBA" id="ARBA00023002"/>
    </source>
</evidence>
<proteinExistence type="inferred from homology"/>
<sequence>MSKVFLVTGVSRGIGSAIVEKLCALDTTKVVVGIARSKDKLDDLKAQYDGKFDYVCGDVSDEATVSSAVEFIESQYKRLDGIIANAGVLEPIENVNNLHASKWKRLFDINFFSVVSLVGYTLPLLKQSNGNIIFVSSGASTKAYVSLNHFALTIATEEPAVKVISVAPGVVDTTMQDGIRESHGPGGMSEEALKRFIDLHNSDQLLPPSVPGTIYANLVSRGIPAELNGAYLRYSDGKLKSFAS</sequence>
<dbReference type="OrthoDB" id="153074at2759"/>
<keyword evidence="4" id="KW-1185">Reference proteome</keyword>
<comment type="similarity">
    <text evidence="1">Belongs to the short-chain dehydrogenases/reductases (SDR) family.</text>
</comment>
<dbReference type="SUPFAM" id="SSF51735">
    <property type="entry name" value="NAD(P)-binding Rossmann-fold domains"/>
    <property type="match status" value="1"/>
</dbReference>
<dbReference type="PRINTS" id="PR00081">
    <property type="entry name" value="GDHRDH"/>
</dbReference>
<dbReference type="InterPro" id="IPR036291">
    <property type="entry name" value="NAD(P)-bd_dom_sf"/>
</dbReference>
<evidence type="ECO:0000313" key="3">
    <source>
        <dbReference type="EMBL" id="CDO94553.1"/>
    </source>
</evidence>